<keyword evidence="1" id="KW-0378">Hydrolase</keyword>
<dbReference type="EMBL" id="WNZZ01000012">
    <property type="protein sequence ID" value="MUG24105.1"/>
    <property type="molecule type" value="Genomic_DNA"/>
</dbReference>
<dbReference type="STRING" id="44252.DJ90_2157"/>
<dbReference type="RefSeq" id="WP_036623790.1">
    <property type="nucleotide sequence ID" value="NZ_BGML01000008.1"/>
</dbReference>
<dbReference type="InterPro" id="IPR006439">
    <property type="entry name" value="HAD-SF_hydro_IA"/>
</dbReference>
<dbReference type="PRINTS" id="PR00413">
    <property type="entry name" value="HADHALOGNASE"/>
</dbReference>
<dbReference type="InterPro" id="IPR052550">
    <property type="entry name" value="Pyrimidine_5'-ntase_YjjG"/>
</dbReference>
<dbReference type="OrthoDB" id="9802350at2"/>
<evidence type="ECO:0000313" key="1">
    <source>
        <dbReference type="EMBL" id="KFM95800.1"/>
    </source>
</evidence>
<evidence type="ECO:0000313" key="3">
    <source>
        <dbReference type="Proteomes" id="UP000029278"/>
    </source>
</evidence>
<dbReference type="Gene3D" id="1.10.150.240">
    <property type="entry name" value="Putative phosphatase, domain 2"/>
    <property type="match status" value="1"/>
</dbReference>
<comment type="caution">
    <text evidence="1">The sequence shown here is derived from an EMBL/GenBank/DDBJ whole genome shotgun (WGS) entry which is preliminary data.</text>
</comment>
<dbReference type="SFLD" id="SFLDG01129">
    <property type="entry name" value="C1.5:_HAD__Beta-PGM__Phosphata"/>
    <property type="match status" value="1"/>
</dbReference>
<dbReference type="InterPro" id="IPR011951">
    <property type="entry name" value="HAD-SF_hydro_IA_YjjG/PynA"/>
</dbReference>
<dbReference type="NCBIfam" id="TIGR02254">
    <property type="entry name" value="YjjG_YfnB"/>
    <property type="match status" value="1"/>
</dbReference>
<evidence type="ECO:0000313" key="2">
    <source>
        <dbReference type="EMBL" id="MUG24105.1"/>
    </source>
</evidence>
<dbReference type="NCBIfam" id="TIGR01549">
    <property type="entry name" value="HAD-SF-IA-v1"/>
    <property type="match status" value="1"/>
</dbReference>
<reference evidence="1 3" key="1">
    <citation type="submission" date="2014-04" db="EMBL/GenBank/DDBJ databases">
        <authorList>
            <person name="Bishop-Lilly K.A."/>
            <person name="Broomall S.M."/>
            <person name="Chain P.S."/>
            <person name="Chertkov O."/>
            <person name="Coyne S.R."/>
            <person name="Daligault H.E."/>
            <person name="Davenport K.W."/>
            <person name="Erkkila T."/>
            <person name="Frey K.G."/>
            <person name="Gibbons H.S."/>
            <person name="Gu W."/>
            <person name="Jaissle J."/>
            <person name="Johnson S.L."/>
            <person name="Koroleva G.I."/>
            <person name="Ladner J.T."/>
            <person name="Lo C.-C."/>
            <person name="Minogue T.D."/>
            <person name="Munk C."/>
            <person name="Palacios G.F."/>
            <person name="Redden C.L."/>
            <person name="Rosenzweig C.N."/>
            <person name="Scholz M.B."/>
            <person name="Teshima H."/>
            <person name="Xu Y."/>
        </authorList>
    </citation>
    <scope>NUCLEOTIDE SEQUENCE [LARGE SCALE GENOMIC DNA]</scope>
    <source>
        <strain evidence="1 3">8244</strain>
    </source>
</reference>
<dbReference type="Proteomes" id="UP000442469">
    <property type="component" value="Unassembled WGS sequence"/>
</dbReference>
<dbReference type="GeneID" id="77007802"/>
<dbReference type="InterPro" id="IPR023214">
    <property type="entry name" value="HAD_sf"/>
</dbReference>
<name>A0A090YUM1_PAEMA</name>
<dbReference type="InterPro" id="IPR041492">
    <property type="entry name" value="HAD_2"/>
</dbReference>
<dbReference type="GO" id="GO:0008253">
    <property type="term" value="F:5'-nucleotidase activity"/>
    <property type="evidence" value="ECO:0007669"/>
    <property type="project" value="InterPro"/>
</dbReference>
<dbReference type="EMBL" id="JMQA01000041">
    <property type="protein sequence ID" value="KFM95800.1"/>
    <property type="molecule type" value="Genomic_DNA"/>
</dbReference>
<dbReference type="PATRIC" id="fig|44252.3.peg.5025"/>
<dbReference type="PANTHER" id="PTHR47478">
    <property type="match status" value="1"/>
</dbReference>
<evidence type="ECO:0000313" key="4">
    <source>
        <dbReference type="Proteomes" id="UP000442469"/>
    </source>
</evidence>
<proteinExistence type="predicted"/>
<keyword evidence="3" id="KW-1185">Reference proteome</keyword>
<protein>
    <submittedName>
        <fullName evidence="1">HAD hydrolase, IA, variant 1 family protein</fullName>
    </submittedName>
    <submittedName>
        <fullName evidence="2">Noncanonical pyrimidine nucleotidase, YjjG family</fullName>
    </submittedName>
</protein>
<accession>A0A090YUM1</accession>
<dbReference type="AlphaFoldDB" id="A0A090YUM1"/>
<dbReference type="Gene3D" id="3.40.50.1000">
    <property type="entry name" value="HAD superfamily/HAD-like"/>
    <property type="match status" value="1"/>
</dbReference>
<dbReference type="SUPFAM" id="SSF56784">
    <property type="entry name" value="HAD-like"/>
    <property type="match status" value="1"/>
</dbReference>
<dbReference type="NCBIfam" id="NF006976">
    <property type="entry name" value="PRK09449.1"/>
    <property type="match status" value="1"/>
</dbReference>
<reference evidence="2 4" key="2">
    <citation type="submission" date="2019-11" db="EMBL/GenBank/DDBJ databases">
        <title>Draft genome sequences of five Paenibacillus species of dairy origin.</title>
        <authorList>
            <person name="Olajide A.M."/>
            <person name="Chen S."/>
            <person name="Lapointe G."/>
        </authorList>
    </citation>
    <scope>NUCLEOTIDE SEQUENCE [LARGE SCALE GENOMIC DNA]</scope>
    <source>
        <strain evidence="2 4">3CT49</strain>
    </source>
</reference>
<dbReference type="PANTHER" id="PTHR47478:SF1">
    <property type="entry name" value="PYRIMIDINE 5'-NUCLEOTIDASE YJJG"/>
    <property type="match status" value="1"/>
</dbReference>
<dbReference type="InterPro" id="IPR023198">
    <property type="entry name" value="PGP-like_dom2"/>
</dbReference>
<dbReference type="HOGENOM" id="CLU_045011_8_1_9"/>
<organism evidence="1 3">
    <name type="scientific">Paenibacillus macerans</name>
    <name type="common">Bacillus macerans</name>
    <dbReference type="NCBI Taxonomy" id="44252"/>
    <lineage>
        <taxon>Bacteria</taxon>
        <taxon>Bacillati</taxon>
        <taxon>Bacillota</taxon>
        <taxon>Bacilli</taxon>
        <taxon>Bacillales</taxon>
        <taxon>Paenibacillaceae</taxon>
        <taxon>Paenibacillus</taxon>
    </lineage>
</organism>
<dbReference type="SFLD" id="SFLDS00003">
    <property type="entry name" value="Haloacid_Dehalogenase"/>
    <property type="match status" value="1"/>
</dbReference>
<dbReference type="InterPro" id="IPR036412">
    <property type="entry name" value="HAD-like_sf"/>
</dbReference>
<dbReference type="Proteomes" id="UP000029278">
    <property type="component" value="Unassembled WGS sequence"/>
</dbReference>
<sequence length="232" mass="25777">MKYTHILFDADETLLDFSQAEAFALSEALKHEGITCTDEVAQAYKSINKQLWTEYEQGEIGQDKLRTERFERLFRELDLAVGCGVGPFSGLYTQFLGKASFLVEGAASVCRDLIDSGLRLAIITNGIKEVQMSRIQGSELTGCFEAIVVSEETGYHKPERGIFDYAFDKLRLTDKTRVLIVGDSLSSDIRGGVDYGIDTCWFNPRQLPNASGVRPTYEIQRLGQIRGLVAGA</sequence>
<dbReference type="Pfam" id="PF13419">
    <property type="entry name" value="HAD_2"/>
    <property type="match status" value="1"/>
</dbReference>
<gene>
    <name evidence="1" type="ORF">DJ90_2157</name>
    <name evidence="2" type="ORF">GNQ08_17085</name>
</gene>